<dbReference type="AlphaFoldDB" id="A1ASM9"/>
<dbReference type="RefSeq" id="WP_011736600.1">
    <property type="nucleotide sequence ID" value="NC_008609.1"/>
</dbReference>
<evidence type="ECO:0000259" key="8">
    <source>
        <dbReference type="PROSITE" id="PS50893"/>
    </source>
</evidence>
<dbReference type="GO" id="GO:0016887">
    <property type="term" value="F:ATP hydrolysis activity"/>
    <property type="evidence" value="ECO:0007669"/>
    <property type="project" value="InterPro"/>
</dbReference>
<evidence type="ECO:0000256" key="5">
    <source>
        <dbReference type="ARBA" id="ARBA00022989"/>
    </source>
</evidence>
<reference evidence="10 11" key="1">
    <citation type="submission" date="2006-10" db="EMBL/GenBank/DDBJ databases">
        <title>Complete sequence of chromosome of Pelobacter propionicus DSM 2379.</title>
        <authorList>
            <consortium name="US DOE Joint Genome Institute"/>
            <person name="Copeland A."/>
            <person name="Lucas S."/>
            <person name="Lapidus A."/>
            <person name="Barry K."/>
            <person name="Detter J.C."/>
            <person name="Glavina del Rio T."/>
            <person name="Hammon N."/>
            <person name="Israni S."/>
            <person name="Dalin E."/>
            <person name="Tice H."/>
            <person name="Pitluck S."/>
            <person name="Saunders E."/>
            <person name="Brettin T."/>
            <person name="Bruce D."/>
            <person name="Han C."/>
            <person name="Tapia R."/>
            <person name="Schmutz J."/>
            <person name="Larimer F."/>
            <person name="Land M."/>
            <person name="Hauser L."/>
            <person name="Kyrpides N."/>
            <person name="Kim E."/>
            <person name="Lovley D."/>
            <person name="Richardson P."/>
        </authorList>
    </citation>
    <scope>NUCLEOTIDE SEQUENCE [LARGE SCALE GENOMIC DNA]</scope>
    <source>
        <strain evidence="11">DSM 2379 / NBRC 103807 / OttBd1</strain>
    </source>
</reference>
<sequence>MRIMLFFIRAYPIQTLVMLLAQLLAGVMEGLSLTALLPMLNLAVSGNNGKLSSGVGKTVTSALQFFGITPTVSTLLFVMVAGVLLKSGLVLFADRKVGYTVARVATDLRLSLLRALLGTRWEYYLTQPMGGLTNAISSEVMRASSAYLQGTLAITYMVTAAVYAVVALLVSWKVSLAALAAGSLLMFLLNRLVQRTKKAGRQETALMHSLLSRLADNLQSVKPLKAMGREQLAERMLEADTVKLNRALRKQVSSKATLKSLQEPILMMLIMAGLYLSLVVWKYDLPKVMMLVFLVVRLFGEQKKLQQKFQDMASSESAFWSLRKKIDEAVRQKEPNLGRRQVTLNGSIRFDRVGFSYEGGAGCVLKEASLEIPAGSCAAVIGPSGAGKTTLVDLVIGLLQPQQGAVLIDGVALADMDMKFWRGQIGYVPQDTVLLHDSILANVTLDDPALGENEAKEALCAAGAWEFVSAMPEGMATVVGERGSKLSGGQRQRIAIARALAHRPRLLILDEATSALDPESERAICATLMRLRGTVTMLAISHQPALVQVADQIYRIEEQTIRGQLPGSAQASVA</sequence>
<dbReference type="CDD" id="cd03228">
    <property type="entry name" value="ABCC_MRP_Like"/>
    <property type="match status" value="1"/>
</dbReference>
<dbReference type="GO" id="GO:0005886">
    <property type="term" value="C:plasma membrane"/>
    <property type="evidence" value="ECO:0007669"/>
    <property type="project" value="UniProtKB-SubCell"/>
</dbReference>
<keyword evidence="3" id="KW-0547">Nucleotide-binding</keyword>
<dbReference type="SUPFAM" id="SSF90123">
    <property type="entry name" value="ABC transporter transmembrane region"/>
    <property type="match status" value="1"/>
</dbReference>
<dbReference type="Proteomes" id="UP000006732">
    <property type="component" value="Chromosome"/>
</dbReference>
<feature type="domain" description="ABC transmembrane type-1" evidence="9">
    <location>
        <begin position="16"/>
        <end position="314"/>
    </location>
</feature>
<dbReference type="PANTHER" id="PTHR24221">
    <property type="entry name" value="ATP-BINDING CASSETTE SUB-FAMILY B"/>
    <property type="match status" value="1"/>
</dbReference>
<dbReference type="GO" id="GO:0034040">
    <property type="term" value="F:ATPase-coupled lipid transmembrane transporter activity"/>
    <property type="evidence" value="ECO:0007669"/>
    <property type="project" value="TreeGrafter"/>
</dbReference>
<comment type="subcellular location">
    <subcellularLocation>
        <location evidence="1">Cell membrane</location>
        <topology evidence="1">Multi-pass membrane protein</topology>
    </subcellularLocation>
</comment>
<feature type="transmembrane region" description="Helical" evidence="7">
    <location>
        <begin position="146"/>
        <end position="170"/>
    </location>
</feature>
<dbReference type="InterPro" id="IPR039421">
    <property type="entry name" value="Type_1_exporter"/>
</dbReference>
<dbReference type="Pfam" id="PF00005">
    <property type="entry name" value="ABC_tran"/>
    <property type="match status" value="1"/>
</dbReference>
<keyword evidence="6 7" id="KW-0472">Membrane</keyword>
<feature type="domain" description="ABC transporter" evidence="8">
    <location>
        <begin position="348"/>
        <end position="573"/>
    </location>
</feature>
<organism evidence="10 11">
    <name type="scientific">Pelobacter propionicus (strain DSM 2379 / NBRC 103807 / OttBd1)</name>
    <dbReference type="NCBI Taxonomy" id="338966"/>
    <lineage>
        <taxon>Bacteria</taxon>
        <taxon>Pseudomonadati</taxon>
        <taxon>Thermodesulfobacteriota</taxon>
        <taxon>Desulfuromonadia</taxon>
        <taxon>Desulfuromonadales</taxon>
        <taxon>Desulfuromonadaceae</taxon>
        <taxon>Pelobacter</taxon>
    </lineage>
</organism>
<dbReference type="Pfam" id="PF00664">
    <property type="entry name" value="ABC_membrane"/>
    <property type="match status" value="1"/>
</dbReference>
<dbReference type="PROSITE" id="PS50929">
    <property type="entry name" value="ABC_TM1F"/>
    <property type="match status" value="1"/>
</dbReference>
<dbReference type="GO" id="GO:0005524">
    <property type="term" value="F:ATP binding"/>
    <property type="evidence" value="ECO:0007669"/>
    <property type="project" value="UniProtKB-KW"/>
</dbReference>
<dbReference type="SMART" id="SM00382">
    <property type="entry name" value="AAA"/>
    <property type="match status" value="1"/>
</dbReference>
<dbReference type="Gene3D" id="3.40.50.300">
    <property type="entry name" value="P-loop containing nucleotide triphosphate hydrolases"/>
    <property type="match status" value="1"/>
</dbReference>
<evidence type="ECO:0000313" key="11">
    <source>
        <dbReference type="Proteomes" id="UP000006732"/>
    </source>
</evidence>
<keyword evidence="2 7" id="KW-0812">Transmembrane</keyword>
<dbReference type="InterPro" id="IPR003439">
    <property type="entry name" value="ABC_transporter-like_ATP-bd"/>
</dbReference>
<dbReference type="SUPFAM" id="SSF52540">
    <property type="entry name" value="P-loop containing nucleoside triphosphate hydrolases"/>
    <property type="match status" value="1"/>
</dbReference>
<evidence type="ECO:0000256" key="3">
    <source>
        <dbReference type="ARBA" id="ARBA00022741"/>
    </source>
</evidence>
<dbReference type="InterPro" id="IPR027417">
    <property type="entry name" value="P-loop_NTPase"/>
</dbReference>
<protein>
    <submittedName>
        <fullName evidence="10">ABC transporter related protein</fullName>
    </submittedName>
</protein>
<keyword evidence="5 7" id="KW-1133">Transmembrane helix</keyword>
<proteinExistence type="predicted"/>
<feature type="transmembrane region" description="Helical" evidence="7">
    <location>
        <begin position="176"/>
        <end position="193"/>
    </location>
</feature>
<evidence type="ECO:0000256" key="6">
    <source>
        <dbReference type="ARBA" id="ARBA00023136"/>
    </source>
</evidence>
<dbReference type="InterPro" id="IPR017871">
    <property type="entry name" value="ABC_transporter-like_CS"/>
</dbReference>
<evidence type="ECO:0000256" key="2">
    <source>
        <dbReference type="ARBA" id="ARBA00022692"/>
    </source>
</evidence>
<dbReference type="PANTHER" id="PTHR24221:SF654">
    <property type="entry name" value="ATP-BINDING CASSETTE SUB-FAMILY B MEMBER 6"/>
    <property type="match status" value="1"/>
</dbReference>
<gene>
    <name evidence="10" type="ordered locus">Ppro_2750</name>
</gene>
<dbReference type="PROSITE" id="PS50893">
    <property type="entry name" value="ABC_TRANSPORTER_2"/>
    <property type="match status" value="1"/>
</dbReference>
<evidence type="ECO:0000256" key="1">
    <source>
        <dbReference type="ARBA" id="ARBA00004651"/>
    </source>
</evidence>
<evidence type="ECO:0000256" key="7">
    <source>
        <dbReference type="SAM" id="Phobius"/>
    </source>
</evidence>
<accession>A1ASM9</accession>
<dbReference type="PROSITE" id="PS00211">
    <property type="entry name" value="ABC_TRANSPORTER_1"/>
    <property type="match status" value="1"/>
</dbReference>
<keyword evidence="11" id="KW-1185">Reference proteome</keyword>
<dbReference type="GO" id="GO:0140359">
    <property type="term" value="F:ABC-type transporter activity"/>
    <property type="evidence" value="ECO:0007669"/>
    <property type="project" value="InterPro"/>
</dbReference>
<dbReference type="EMBL" id="CP000482">
    <property type="protein sequence ID" value="ABL00350.1"/>
    <property type="molecule type" value="Genomic_DNA"/>
</dbReference>
<keyword evidence="4" id="KW-0067">ATP-binding</keyword>
<dbReference type="InterPro" id="IPR003593">
    <property type="entry name" value="AAA+_ATPase"/>
</dbReference>
<feature type="transmembrane region" description="Helical" evidence="7">
    <location>
        <begin position="265"/>
        <end position="283"/>
    </location>
</feature>
<dbReference type="InterPro" id="IPR011527">
    <property type="entry name" value="ABC1_TM_dom"/>
</dbReference>
<dbReference type="KEGG" id="ppd:Ppro_2750"/>
<name>A1ASM9_PELPD</name>
<dbReference type="STRING" id="338966.Ppro_2750"/>
<dbReference type="HOGENOM" id="CLU_000604_84_3_7"/>
<dbReference type="eggNOG" id="COG1132">
    <property type="taxonomic scope" value="Bacteria"/>
</dbReference>
<evidence type="ECO:0000259" key="9">
    <source>
        <dbReference type="PROSITE" id="PS50929"/>
    </source>
</evidence>
<dbReference type="Gene3D" id="1.20.1560.10">
    <property type="entry name" value="ABC transporter type 1, transmembrane domain"/>
    <property type="match status" value="1"/>
</dbReference>
<dbReference type="InterPro" id="IPR036640">
    <property type="entry name" value="ABC1_TM_sf"/>
</dbReference>
<evidence type="ECO:0000313" key="10">
    <source>
        <dbReference type="EMBL" id="ABL00350.1"/>
    </source>
</evidence>
<evidence type="ECO:0000256" key="4">
    <source>
        <dbReference type="ARBA" id="ARBA00022840"/>
    </source>
</evidence>
<dbReference type="OrthoDB" id="5480201at2"/>
<feature type="transmembrane region" description="Helical" evidence="7">
    <location>
        <begin position="61"/>
        <end position="85"/>
    </location>
</feature>